<dbReference type="GO" id="GO:0045503">
    <property type="term" value="F:dynein light chain binding"/>
    <property type="evidence" value="ECO:0007669"/>
    <property type="project" value="TreeGrafter"/>
</dbReference>
<keyword evidence="7" id="KW-0206">Cytoskeleton</keyword>
<evidence type="ECO:0000259" key="13">
    <source>
        <dbReference type="PROSITE" id="PS50835"/>
    </source>
</evidence>
<sequence>MSTTRAKPKKPTLKVTPSSRVMNVSTSGVLRVNHSSTYAQSINASVSRKSFSLAADSKILDKSSVQTPKHTVQVFDENGKDVTPQPLYQPDPAAVMSKHSKIFASDTSGGTMSDFYSTAYQTTTNASFAGPFTRSVFGSSTVSRGSQSTMESMNEEIEDPSSKRDISISLSDVQVRREEVKELIKEEMLDDVVDRYLIESETLWLLHMPAVSVSVDSEEAESVKERNNLYMELCKNRMGNDKYVERSMQTFNGAPKTKEVQSEAITMVDAATTATTWDMYDSFRSAGLGEAALSPDTDKASVPEIVSNHRLDPTRAPERTMSVISTTSIASASSSRIEMEPFVVPSEDEPDPELVLQSEKFQQDLFVMERIILENIYQPKLAAYRQLPTLEDPDSVPKVVPTVVSRREESSLDEESTLTPALERLWSFSCELTSGHNVSSMAWNKRNPDLLAVGYGQFDFKDQKSGLICCWSLKNPTVTDTSRLSVFFCISLSASLLDIMRKSKQISQDIRKKIVVWFILGINFQTPEGTTFICTNNSTQPKNTIPTVKHGGGSIILWGCLAAGGTGALHKIDVITRKENYVDILKQHLKTSLKLIFQVDNDKHTSKVVAKWLKDNKVKVLEWLSQSPDLNPIENVSAELKKDPTNLTQVTPALSGGMGQNSPNLLWEACGRLPETFDPSICKLLTSTVCALTHTSTDLMKLKRTRNEKAKKQVGDKEKKSEALISRQAPGLCFDFHPTDSNIYLAGTEEGHIHKCSCSYNEQFLETYIAHKGPLYRITWSPFCSDVFLSCSSDWTIQLWRQDLFTPVLGFTSTQSAVYDVMWSPKWATVFGAVNEGRVEIWDLGASILDPTIVSLASPGVKLTSLLFATETDCILVGDSDGQVSVYQLKNLTVGEGTQVAALEDIIGSTLASQL</sequence>
<feature type="repeat" description="WD" evidence="12">
    <location>
        <begin position="768"/>
        <end position="800"/>
    </location>
</feature>
<evidence type="ECO:0000256" key="12">
    <source>
        <dbReference type="PROSITE-ProRule" id="PRU00221"/>
    </source>
</evidence>
<dbReference type="InterPro" id="IPR001680">
    <property type="entry name" value="WD40_rpt"/>
</dbReference>
<dbReference type="Gene3D" id="2.130.10.10">
    <property type="entry name" value="YVTN repeat-like/Quinoprotein amine dehydrogenase"/>
    <property type="match status" value="1"/>
</dbReference>
<dbReference type="PANTHER" id="PTHR12442">
    <property type="entry name" value="DYNEIN INTERMEDIATE CHAIN"/>
    <property type="match status" value="1"/>
</dbReference>
<evidence type="ECO:0000256" key="1">
    <source>
        <dbReference type="ARBA" id="ARBA00004611"/>
    </source>
</evidence>
<feature type="domain" description="Ig-like" evidence="13">
    <location>
        <begin position="397"/>
        <end position="485"/>
    </location>
</feature>
<dbReference type="InterPro" id="IPR007110">
    <property type="entry name" value="Ig-like_dom"/>
</dbReference>
<dbReference type="InterPro" id="IPR050687">
    <property type="entry name" value="Dynein_IC"/>
</dbReference>
<reference evidence="14" key="2">
    <citation type="submission" date="2014-03" db="EMBL/GenBank/DDBJ databases">
        <authorList>
            <person name="Genoscope - CEA"/>
        </authorList>
    </citation>
    <scope>NUCLEOTIDE SEQUENCE</scope>
</reference>
<dbReference type="SMART" id="SM00320">
    <property type="entry name" value="WD40"/>
    <property type="match status" value="4"/>
</dbReference>
<comment type="subcellular location">
    <subcellularLocation>
        <location evidence="1">Cytoplasm</location>
        <location evidence="1">Cytoskeleton</location>
        <location evidence="1">Flagellum axoneme</location>
    </subcellularLocation>
    <subcellularLocation>
        <location evidence="9">Dynein axonemal particle</location>
    </subcellularLocation>
</comment>
<dbReference type="PaxDb" id="8022-A0A060Y7V3"/>
<dbReference type="PROSITE" id="PS50835">
    <property type="entry name" value="IG_LIKE"/>
    <property type="match status" value="1"/>
</dbReference>
<dbReference type="GO" id="GO:0120293">
    <property type="term" value="C:dynein axonemal particle"/>
    <property type="evidence" value="ECO:0007669"/>
    <property type="project" value="UniProtKB-SubCell"/>
</dbReference>
<keyword evidence="3 12" id="KW-0853">WD repeat</keyword>
<name>A0A060Y7V3_ONCMY</name>
<evidence type="ECO:0000256" key="5">
    <source>
        <dbReference type="ARBA" id="ARBA00022846"/>
    </source>
</evidence>
<dbReference type="EMBL" id="FR906828">
    <property type="protein sequence ID" value="CDQ85479.1"/>
    <property type="molecule type" value="Genomic_DNA"/>
</dbReference>
<keyword evidence="6" id="KW-0969">Cilium</keyword>
<keyword evidence="4" id="KW-0677">Repeat</keyword>
<evidence type="ECO:0000256" key="11">
    <source>
        <dbReference type="ARBA" id="ARBA00041557"/>
    </source>
</evidence>
<evidence type="ECO:0000256" key="8">
    <source>
        <dbReference type="ARBA" id="ARBA00023273"/>
    </source>
</evidence>
<dbReference type="AlphaFoldDB" id="A0A060Y7V3"/>
<evidence type="ECO:0000256" key="10">
    <source>
        <dbReference type="ARBA" id="ARBA00040002"/>
    </source>
</evidence>
<dbReference type="InterPro" id="IPR036397">
    <property type="entry name" value="RNaseH_sf"/>
</dbReference>
<accession>A0A060Y7V3</accession>
<dbReference type="PROSITE" id="PS50082">
    <property type="entry name" value="WD_REPEATS_2"/>
    <property type="match status" value="1"/>
</dbReference>
<dbReference type="Gene3D" id="3.30.420.10">
    <property type="entry name" value="Ribonuclease H-like superfamily/Ribonuclease H"/>
    <property type="match status" value="1"/>
</dbReference>
<evidence type="ECO:0000256" key="2">
    <source>
        <dbReference type="ARBA" id="ARBA00022490"/>
    </source>
</evidence>
<dbReference type="GO" id="GO:0045504">
    <property type="term" value="F:dynein heavy chain binding"/>
    <property type="evidence" value="ECO:0007669"/>
    <property type="project" value="TreeGrafter"/>
</dbReference>
<dbReference type="SUPFAM" id="SSF50978">
    <property type="entry name" value="WD40 repeat-like"/>
    <property type="match status" value="1"/>
</dbReference>
<dbReference type="Proteomes" id="UP000193380">
    <property type="component" value="Unassembled WGS sequence"/>
</dbReference>
<keyword evidence="5" id="KW-0282">Flagellum</keyword>
<dbReference type="PANTHER" id="PTHR12442:SF12">
    <property type="entry name" value="DYNEIN AXONEMAL INTERMEDIATE CHAIN 4"/>
    <property type="match status" value="1"/>
</dbReference>
<evidence type="ECO:0000256" key="6">
    <source>
        <dbReference type="ARBA" id="ARBA00023069"/>
    </source>
</evidence>
<evidence type="ECO:0000313" key="14">
    <source>
        <dbReference type="EMBL" id="CDQ85479.1"/>
    </source>
</evidence>
<dbReference type="STRING" id="8022.A0A060Y7V3"/>
<protein>
    <recommendedName>
        <fullName evidence="10">Dynein axonemal intermediate chain 4</fullName>
    </recommendedName>
    <alternativeName>
        <fullName evidence="11">WD repeat-containing protein 78</fullName>
    </alternativeName>
</protein>
<dbReference type="InterPro" id="IPR036322">
    <property type="entry name" value="WD40_repeat_dom_sf"/>
</dbReference>
<dbReference type="GO" id="GO:0003676">
    <property type="term" value="F:nucleic acid binding"/>
    <property type="evidence" value="ECO:0007669"/>
    <property type="project" value="InterPro"/>
</dbReference>
<dbReference type="InterPro" id="IPR015943">
    <property type="entry name" value="WD40/YVTN_repeat-like_dom_sf"/>
</dbReference>
<evidence type="ECO:0000313" key="15">
    <source>
        <dbReference type="Proteomes" id="UP000193380"/>
    </source>
</evidence>
<organism evidence="14 15">
    <name type="scientific">Oncorhynchus mykiss</name>
    <name type="common">Rainbow trout</name>
    <name type="synonym">Salmo gairdneri</name>
    <dbReference type="NCBI Taxonomy" id="8022"/>
    <lineage>
        <taxon>Eukaryota</taxon>
        <taxon>Metazoa</taxon>
        <taxon>Chordata</taxon>
        <taxon>Craniata</taxon>
        <taxon>Vertebrata</taxon>
        <taxon>Euteleostomi</taxon>
        <taxon>Actinopterygii</taxon>
        <taxon>Neopterygii</taxon>
        <taxon>Teleostei</taxon>
        <taxon>Protacanthopterygii</taxon>
        <taxon>Salmoniformes</taxon>
        <taxon>Salmonidae</taxon>
        <taxon>Salmoninae</taxon>
        <taxon>Oncorhynchus</taxon>
    </lineage>
</organism>
<evidence type="ECO:0000256" key="9">
    <source>
        <dbReference type="ARBA" id="ARBA00024190"/>
    </source>
</evidence>
<evidence type="ECO:0000256" key="4">
    <source>
        <dbReference type="ARBA" id="ARBA00022737"/>
    </source>
</evidence>
<evidence type="ECO:0000256" key="7">
    <source>
        <dbReference type="ARBA" id="ARBA00023212"/>
    </source>
</evidence>
<evidence type="ECO:0000256" key="3">
    <source>
        <dbReference type="ARBA" id="ARBA00022574"/>
    </source>
</evidence>
<keyword evidence="8" id="KW-0966">Cell projection</keyword>
<dbReference type="FunFam" id="2.130.10.10:FF:000373">
    <property type="entry name" value="WD repeat domain 78"/>
    <property type="match status" value="1"/>
</dbReference>
<keyword evidence="2" id="KW-0963">Cytoplasm</keyword>
<dbReference type="GO" id="GO:0005858">
    <property type="term" value="C:axonemal dynein complex"/>
    <property type="evidence" value="ECO:0007669"/>
    <property type="project" value="TreeGrafter"/>
</dbReference>
<reference evidence="14" key="1">
    <citation type="journal article" date="2014" name="Nat. Commun.">
        <title>The rainbow trout genome provides novel insights into evolution after whole-genome duplication in vertebrates.</title>
        <authorList>
            <person name="Berthelot C."/>
            <person name="Brunet F."/>
            <person name="Chalopin D."/>
            <person name="Juanchich A."/>
            <person name="Bernard M."/>
            <person name="Noel B."/>
            <person name="Bento P."/>
            <person name="Da Silva C."/>
            <person name="Labadie K."/>
            <person name="Alberti A."/>
            <person name="Aury J.M."/>
            <person name="Louis A."/>
            <person name="Dehais P."/>
            <person name="Bardou P."/>
            <person name="Montfort J."/>
            <person name="Klopp C."/>
            <person name="Cabau C."/>
            <person name="Gaspin C."/>
            <person name="Thorgaard G.H."/>
            <person name="Boussaha M."/>
            <person name="Quillet E."/>
            <person name="Guyomard R."/>
            <person name="Galiana D."/>
            <person name="Bobe J."/>
            <person name="Volff J.N."/>
            <person name="Genet C."/>
            <person name="Wincker P."/>
            <person name="Jaillon O."/>
            <person name="Roest Crollius H."/>
            <person name="Guiguen Y."/>
        </authorList>
    </citation>
    <scope>NUCLEOTIDE SEQUENCE [LARGE SCALE GENOMIC DNA]</scope>
</reference>
<gene>
    <name evidence="14" type="ORF">GSONMT00055434001</name>
</gene>
<dbReference type="GO" id="GO:0003341">
    <property type="term" value="P:cilium movement"/>
    <property type="evidence" value="ECO:0007669"/>
    <property type="project" value="TreeGrafter"/>
</dbReference>
<proteinExistence type="predicted"/>